<dbReference type="STRING" id="1892869.ACGLYG10_1794"/>
<keyword evidence="1" id="KW-1133">Transmembrane helix</keyword>
<dbReference type="OrthoDB" id="3453448at2"/>
<gene>
    <name evidence="2" type="ORF">ACGLYG10_1794</name>
</gene>
<dbReference type="AlphaFoldDB" id="A0A1M4S030"/>
<dbReference type="EMBL" id="FQTT01000011">
    <property type="protein sequence ID" value="SHE25573.1"/>
    <property type="molecule type" value="Genomic_DNA"/>
</dbReference>
<protein>
    <submittedName>
        <fullName evidence="2">Uncharacterized protein</fullName>
    </submittedName>
</protein>
<proteinExistence type="predicted"/>
<evidence type="ECO:0000256" key="1">
    <source>
        <dbReference type="SAM" id="Phobius"/>
    </source>
</evidence>
<dbReference type="Proteomes" id="UP000184291">
    <property type="component" value="Unassembled WGS sequence"/>
</dbReference>
<evidence type="ECO:0000313" key="2">
    <source>
        <dbReference type="EMBL" id="SHE25573.1"/>
    </source>
</evidence>
<keyword evidence="1" id="KW-0472">Membrane</keyword>
<organism evidence="2 3">
    <name type="scientific">Actinomyces glycerinitolerans</name>
    <dbReference type="NCBI Taxonomy" id="1892869"/>
    <lineage>
        <taxon>Bacteria</taxon>
        <taxon>Bacillati</taxon>
        <taxon>Actinomycetota</taxon>
        <taxon>Actinomycetes</taxon>
        <taxon>Actinomycetales</taxon>
        <taxon>Actinomycetaceae</taxon>
        <taxon>Actinomyces</taxon>
    </lineage>
</organism>
<evidence type="ECO:0000313" key="3">
    <source>
        <dbReference type="Proteomes" id="UP000184291"/>
    </source>
</evidence>
<keyword evidence="1" id="KW-0812">Transmembrane</keyword>
<feature type="transmembrane region" description="Helical" evidence="1">
    <location>
        <begin position="20"/>
        <end position="40"/>
    </location>
</feature>
<reference evidence="3" key="1">
    <citation type="submission" date="2016-09" db="EMBL/GenBank/DDBJ databases">
        <authorList>
            <person name="Strepis N."/>
        </authorList>
    </citation>
    <scope>NUCLEOTIDE SEQUENCE [LARGE SCALE GENOMIC DNA]</scope>
</reference>
<feature type="transmembrane region" description="Helical" evidence="1">
    <location>
        <begin position="52"/>
        <end position="72"/>
    </location>
</feature>
<sequence>MKKRNTQSFSRRLLRIKAALVAVSLTLAGVLLMLLNGWMANLDFGPWSWLQALPLGELGGTLFGAGLLGTLFEYTFRRDQEESTVERFRQIIREQAPSMRDAVVEGFAIHPDDLKRVANPELLDDIASNVMSLRLGDEQFAREIYADIRDQAFRASERWYDVEVHVRLSSALDRSTAGTPVFDVTVEWEYTTVPSSSVRRFSCVSDREEYRELLLDRPTTSPWLMQNRPGVDASSRDSYEFLELTVDGRPQSIRRSSRKTGQTYSVRLDAAACSGEPVRIRQVFRVVTPTWGHRLYFELSQPCRGLSLDIDYTNTDIAHLTLSDTVATSRSVQITRSPVNVAGRMVAIDLPGWLMPRSGFSATWTLESELPRDEQRRRAA</sequence>
<keyword evidence="3" id="KW-1185">Reference proteome</keyword>
<name>A0A1M4S030_9ACTO</name>
<accession>A0A1M4S030</accession>